<organism evidence="1 2">
    <name type="scientific">Dendrobium catenatum</name>
    <dbReference type="NCBI Taxonomy" id="906689"/>
    <lineage>
        <taxon>Eukaryota</taxon>
        <taxon>Viridiplantae</taxon>
        <taxon>Streptophyta</taxon>
        <taxon>Embryophyta</taxon>
        <taxon>Tracheophyta</taxon>
        <taxon>Spermatophyta</taxon>
        <taxon>Magnoliopsida</taxon>
        <taxon>Liliopsida</taxon>
        <taxon>Asparagales</taxon>
        <taxon>Orchidaceae</taxon>
        <taxon>Epidendroideae</taxon>
        <taxon>Malaxideae</taxon>
        <taxon>Dendrobiinae</taxon>
        <taxon>Dendrobium</taxon>
    </lineage>
</organism>
<dbReference type="Proteomes" id="UP000233837">
    <property type="component" value="Unassembled WGS sequence"/>
</dbReference>
<reference evidence="1 2" key="1">
    <citation type="journal article" date="2016" name="Sci. Rep.">
        <title>The Dendrobium catenatum Lindl. genome sequence provides insights into polysaccharide synthase, floral development and adaptive evolution.</title>
        <authorList>
            <person name="Zhang G.Q."/>
            <person name="Xu Q."/>
            <person name="Bian C."/>
            <person name="Tsai W.C."/>
            <person name="Yeh C.M."/>
            <person name="Liu K.W."/>
            <person name="Yoshida K."/>
            <person name="Zhang L.S."/>
            <person name="Chang S.B."/>
            <person name="Chen F."/>
            <person name="Shi Y."/>
            <person name="Su Y.Y."/>
            <person name="Zhang Y.Q."/>
            <person name="Chen L.J."/>
            <person name="Yin Y."/>
            <person name="Lin M."/>
            <person name="Huang H."/>
            <person name="Deng H."/>
            <person name="Wang Z.W."/>
            <person name="Zhu S.L."/>
            <person name="Zhao X."/>
            <person name="Deng C."/>
            <person name="Niu S.C."/>
            <person name="Huang J."/>
            <person name="Wang M."/>
            <person name="Liu G.H."/>
            <person name="Yang H.J."/>
            <person name="Xiao X.J."/>
            <person name="Hsiao Y.Y."/>
            <person name="Wu W.L."/>
            <person name="Chen Y.Y."/>
            <person name="Mitsuda N."/>
            <person name="Ohme-Takagi M."/>
            <person name="Luo Y.B."/>
            <person name="Van de Peer Y."/>
            <person name="Liu Z.J."/>
        </authorList>
    </citation>
    <scope>NUCLEOTIDE SEQUENCE [LARGE SCALE GENOMIC DNA]</scope>
    <source>
        <tissue evidence="1">The whole plant</tissue>
    </source>
</reference>
<protein>
    <submittedName>
        <fullName evidence="1">Uncharacterized protein</fullName>
    </submittedName>
</protein>
<gene>
    <name evidence="1" type="ORF">MA16_Dca008068</name>
</gene>
<dbReference type="EMBL" id="KZ502741">
    <property type="protein sequence ID" value="PKU73504.1"/>
    <property type="molecule type" value="Genomic_DNA"/>
</dbReference>
<evidence type="ECO:0000313" key="2">
    <source>
        <dbReference type="Proteomes" id="UP000233837"/>
    </source>
</evidence>
<evidence type="ECO:0000313" key="1">
    <source>
        <dbReference type="EMBL" id="PKU73504.1"/>
    </source>
</evidence>
<proteinExistence type="predicted"/>
<keyword evidence="2" id="KW-1185">Reference proteome</keyword>
<reference evidence="1 2" key="2">
    <citation type="journal article" date="2017" name="Nature">
        <title>The Apostasia genome and the evolution of orchids.</title>
        <authorList>
            <person name="Zhang G.Q."/>
            <person name="Liu K.W."/>
            <person name="Li Z."/>
            <person name="Lohaus R."/>
            <person name="Hsiao Y.Y."/>
            <person name="Niu S.C."/>
            <person name="Wang J.Y."/>
            <person name="Lin Y.C."/>
            <person name="Xu Q."/>
            <person name="Chen L.J."/>
            <person name="Yoshida K."/>
            <person name="Fujiwara S."/>
            <person name="Wang Z.W."/>
            <person name="Zhang Y.Q."/>
            <person name="Mitsuda N."/>
            <person name="Wang M."/>
            <person name="Liu G.H."/>
            <person name="Pecoraro L."/>
            <person name="Huang H.X."/>
            <person name="Xiao X.J."/>
            <person name="Lin M."/>
            <person name="Wu X.Y."/>
            <person name="Wu W.L."/>
            <person name="Chen Y.Y."/>
            <person name="Chang S.B."/>
            <person name="Sakamoto S."/>
            <person name="Ohme-Takagi M."/>
            <person name="Yagi M."/>
            <person name="Zeng S.J."/>
            <person name="Shen C.Y."/>
            <person name="Yeh C.M."/>
            <person name="Luo Y.B."/>
            <person name="Tsai W.C."/>
            <person name="Van de Peer Y."/>
            <person name="Liu Z.J."/>
        </authorList>
    </citation>
    <scope>NUCLEOTIDE SEQUENCE [LARGE SCALE GENOMIC DNA]</scope>
    <source>
        <tissue evidence="1">The whole plant</tissue>
    </source>
</reference>
<accession>A0A2I0WCW7</accession>
<sequence>MRFQRHLGQYLAAAAENIVTILDVLDVKTENHFHTSQVCLERYFRTANLYFRRIALWFVCIYKPN</sequence>
<name>A0A2I0WCW7_9ASPA</name>
<dbReference type="AlphaFoldDB" id="A0A2I0WCW7"/>